<name>A0A059G4M4_9PROT</name>
<sequence length="756" mass="84561">MPESPTVLTIERLYGSPSLSGPAPRGVKFSPDGQRVTFLKGRPDEQDRFDLWQFDVKTGLQSRLIDSQLLQPVEAELSEMEKATRERKRIAGAKGIVDYDWGTADTLLVPMGGDLFLVTLGDGAPEVRQLTENDAFETDAKVSPGGRYASFVRDGTLYAIDLPSGEETRLSPAAEPDKAISYGVAEFVAQEEMHRFTGYWWSPDDPYVAYTRVDESTVDIIPRFDIEADKVSVIEQRYPRAGRPNAVVDLFVRDMATGETVEIKWRRDDWGPATDQYLARVNWAQDTLFVQRVNRDQTDLDLVQFMAFQHPSKGVRLYEASHRTLDRQPNWINLSTDFKSLGGWGSALSDETTGYRQICLLPASGSAPPRHIGGDWTVDELKMASAARMDIHFTGFKDSPLERHLYRAGIPALGGTTAQRLSRDVDLAPTRITEPGKSWAITMAPDGKSFVGTSSSPGQPPQVGLYRADGSLIAWIEENRLDENHPYAPFLANHSEPEFGTLKAEDGQDLHYSILKPPGFDPAKKYPVIVEVYGGPHVQTVVNEWARVSDQFYAREGYILFRLDNRGSANRGKQFEDVIYRRTGGPEVRDQLVGVDWLKSQPFVDASRIAIQGWSYGGYMTLMTVLQAPEGTFAAAAAGAPVTDWRLYDTFYTERYMDTPEDNPDGYEASSVFPYVDNLTTPLLLMHGMADDNVTFDNTTRLMAALQEKGKAFELMTYPGQRHGIRGEKLQVHLMRTRMAFLNRHLKSPNIPEGSP</sequence>
<dbReference type="SUPFAM" id="SSF82171">
    <property type="entry name" value="DPP6 N-terminal domain-like"/>
    <property type="match status" value="1"/>
</dbReference>
<keyword evidence="3" id="KW-0031">Aminopeptidase</keyword>
<proteinExistence type="predicted"/>
<dbReference type="PATRIC" id="fig|1280953.3.peg.2865"/>
<evidence type="ECO:0000259" key="1">
    <source>
        <dbReference type="Pfam" id="PF00326"/>
    </source>
</evidence>
<dbReference type="PANTHER" id="PTHR11731:SF193">
    <property type="entry name" value="DIPEPTIDYL PEPTIDASE 9"/>
    <property type="match status" value="1"/>
</dbReference>
<dbReference type="GO" id="GO:0008236">
    <property type="term" value="F:serine-type peptidase activity"/>
    <property type="evidence" value="ECO:0007669"/>
    <property type="project" value="InterPro"/>
</dbReference>
<accession>A0A059G4M4</accession>
<dbReference type="InterPro" id="IPR050278">
    <property type="entry name" value="Serine_Prot_S9B/DPPIV"/>
</dbReference>
<keyword evidence="3" id="KW-0645">Protease</keyword>
<dbReference type="GO" id="GO:0004177">
    <property type="term" value="F:aminopeptidase activity"/>
    <property type="evidence" value="ECO:0007669"/>
    <property type="project" value="UniProtKB-KW"/>
</dbReference>
<dbReference type="RefSeq" id="WP_035539700.1">
    <property type="nucleotide sequence ID" value="NZ_ARYL01000023.1"/>
</dbReference>
<feature type="domain" description="Dipeptidylpeptidase IV N-terminal" evidence="2">
    <location>
        <begin position="125"/>
        <end position="461"/>
    </location>
</feature>
<keyword evidence="3" id="KW-0378">Hydrolase</keyword>
<dbReference type="GO" id="GO:0006508">
    <property type="term" value="P:proteolysis"/>
    <property type="evidence" value="ECO:0007669"/>
    <property type="project" value="InterPro"/>
</dbReference>
<dbReference type="Gene3D" id="2.140.10.30">
    <property type="entry name" value="Dipeptidylpeptidase IV, N-terminal domain"/>
    <property type="match status" value="1"/>
</dbReference>
<protein>
    <submittedName>
        <fullName evidence="3">Dipeptidyl aminopeptidase IV</fullName>
    </submittedName>
</protein>
<evidence type="ECO:0000313" key="4">
    <source>
        <dbReference type="Proteomes" id="UP000024942"/>
    </source>
</evidence>
<dbReference type="GO" id="GO:0008239">
    <property type="term" value="F:dipeptidyl-peptidase activity"/>
    <property type="evidence" value="ECO:0007669"/>
    <property type="project" value="TreeGrafter"/>
</dbReference>
<dbReference type="STRING" id="1280953.HOC_14258"/>
<dbReference type="Pfam" id="PF00326">
    <property type="entry name" value="Peptidase_S9"/>
    <property type="match status" value="1"/>
</dbReference>
<dbReference type="InterPro" id="IPR002469">
    <property type="entry name" value="Peptidase_S9B_N"/>
</dbReference>
<dbReference type="PANTHER" id="PTHR11731">
    <property type="entry name" value="PROTEASE FAMILY S9B,C DIPEPTIDYL-PEPTIDASE IV-RELATED"/>
    <property type="match status" value="1"/>
</dbReference>
<reference evidence="3 4" key="1">
    <citation type="journal article" date="2014" name="Antonie Van Leeuwenhoek">
        <title>Hyphomonas beringensis sp. nov. and Hyphomonas chukchiensis sp. nov., isolated from surface seawater of the Bering Sea and Chukchi Sea.</title>
        <authorList>
            <person name="Li C."/>
            <person name="Lai Q."/>
            <person name="Li G."/>
            <person name="Dong C."/>
            <person name="Wang J."/>
            <person name="Liao Y."/>
            <person name="Shao Z."/>
        </authorList>
    </citation>
    <scope>NUCLEOTIDE SEQUENCE [LARGE SCALE GENOMIC DNA]</scope>
    <source>
        <strain evidence="3 4">SCH89</strain>
    </source>
</reference>
<organism evidence="3 4">
    <name type="scientific">Hyphomonas oceanitis SCH89</name>
    <dbReference type="NCBI Taxonomy" id="1280953"/>
    <lineage>
        <taxon>Bacteria</taxon>
        <taxon>Pseudomonadati</taxon>
        <taxon>Pseudomonadota</taxon>
        <taxon>Alphaproteobacteria</taxon>
        <taxon>Hyphomonadales</taxon>
        <taxon>Hyphomonadaceae</taxon>
        <taxon>Hyphomonas</taxon>
    </lineage>
</organism>
<dbReference type="OrthoDB" id="9806163at2"/>
<dbReference type="InterPro" id="IPR029058">
    <property type="entry name" value="AB_hydrolase_fold"/>
</dbReference>
<evidence type="ECO:0000313" key="3">
    <source>
        <dbReference type="EMBL" id="KDA01689.1"/>
    </source>
</evidence>
<dbReference type="eggNOG" id="COG1506">
    <property type="taxonomic scope" value="Bacteria"/>
</dbReference>
<dbReference type="Pfam" id="PF00930">
    <property type="entry name" value="DPPIV_N"/>
    <property type="match status" value="1"/>
</dbReference>
<feature type="domain" description="Peptidase S9 prolyl oligopeptidase catalytic" evidence="1">
    <location>
        <begin position="551"/>
        <end position="747"/>
    </location>
</feature>
<dbReference type="AlphaFoldDB" id="A0A059G4M4"/>
<dbReference type="InterPro" id="IPR001375">
    <property type="entry name" value="Peptidase_S9_cat"/>
</dbReference>
<gene>
    <name evidence="3" type="ORF">HOC_14258</name>
</gene>
<dbReference type="SUPFAM" id="SSF53474">
    <property type="entry name" value="alpha/beta-Hydrolases"/>
    <property type="match status" value="1"/>
</dbReference>
<dbReference type="EMBL" id="ARYL01000023">
    <property type="protein sequence ID" value="KDA01689.1"/>
    <property type="molecule type" value="Genomic_DNA"/>
</dbReference>
<evidence type="ECO:0000259" key="2">
    <source>
        <dbReference type="Pfam" id="PF00930"/>
    </source>
</evidence>
<dbReference type="Gene3D" id="3.40.50.1820">
    <property type="entry name" value="alpha/beta hydrolase"/>
    <property type="match status" value="1"/>
</dbReference>
<comment type="caution">
    <text evidence="3">The sequence shown here is derived from an EMBL/GenBank/DDBJ whole genome shotgun (WGS) entry which is preliminary data.</text>
</comment>
<keyword evidence="4" id="KW-1185">Reference proteome</keyword>
<dbReference type="Proteomes" id="UP000024942">
    <property type="component" value="Unassembled WGS sequence"/>
</dbReference>